<dbReference type="AlphaFoldDB" id="A0A6A6UB27"/>
<keyword evidence="1" id="KW-1133">Transmembrane helix</keyword>
<reference evidence="2" key="1">
    <citation type="journal article" date="2020" name="Stud. Mycol.">
        <title>101 Dothideomycetes genomes: a test case for predicting lifestyles and emergence of pathogens.</title>
        <authorList>
            <person name="Haridas S."/>
            <person name="Albert R."/>
            <person name="Binder M."/>
            <person name="Bloem J."/>
            <person name="Labutti K."/>
            <person name="Salamov A."/>
            <person name="Andreopoulos B."/>
            <person name="Baker S."/>
            <person name="Barry K."/>
            <person name="Bills G."/>
            <person name="Bluhm B."/>
            <person name="Cannon C."/>
            <person name="Castanera R."/>
            <person name="Culley D."/>
            <person name="Daum C."/>
            <person name="Ezra D."/>
            <person name="Gonzalez J."/>
            <person name="Henrissat B."/>
            <person name="Kuo A."/>
            <person name="Liang C."/>
            <person name="Lipzen A."/>
            <person name="Lutzoni F."/>
            <person name="Magnuson J."/>
            <person name="Mondo S."/>
            <person name="Nolan M."/>
            <person name="Ohm R."/>
            <person name="Pangilinan J."/>
            <person name="Park H.-J."/>
            <person name="Ramirez L."/>
            <person name="Alfaro M."/>
            <person name="Sun H."/>
            <person name="Tritt A."/>
            <person name="Yoshinaga Y."/>
            <person name="Zwiers L.-H."/>
            <person name="Turgeon B."/>
            <person name="Goodwin S."/>
            <person name="Spatafora J."/>
            <person name="Crous P."/>
            <person name="Grigoriev I."/>
        </authorList>
    </citation>
    <scope>NUCLEOTIDE SEQUENCE</scope>
    <source>
        <strain evidence="2">CBS 115976</strain>
    </source>
</reference>
<keyword evidence="3" id="KW-1185">Reference proteome</keyword>
<name>A0A6A6UB27_9PEZI</name>
<feature type="transmembrane region" description="Helical" evidence="1">
    <location>
        <begin position="21"/>
        <end position="40"/>
    </location>
</feature>
<accession>A0A6A6UB27</accession>
<evidence type="ECO:0000313" key="3">
    <source>
        <dbReference type="Proteomes" id="UP000799302"/>
    </source>
</evidence>
<proteinExistence type="predicted"/>
<keyword evidence="1" id="KW-0472">Membrane</keyword>
<organism evidence="2 3">
    <name type="scientific">Microthyrium microscopicum</name>
    <dbReference type="NCBI Taxonomy" id="703497"/>
    <lineage>
        <taxon>Eukaryota</taxon>
        <taxon>Fungi</taxon>
        <taxon>Dikarya</taxon>
        <taxon>Ascomycota</taxon>
        <taxon>Pezizomycotina</taxon>
        <taxon>Dothideomycetes</taxon>
        <taxon>Dothideomycetes incertae sedis</taxon>
        <taxon>Microthyriales</taxon>
        <taxon>Microthyriaceae</taxon>
        <taxon>Microthyrium</taxon>
    </lineage>
</organism>
<feature type="transmembrane region" description="Helical" evidence="1">
    <location>
        <begin position="52"/>
        <end position="74"/>
    </location>
</feature>
<sequence length="192" mass="20835">MVAIPSYGAAPLSATFLGVRVLQLICLIVILGLTGNFINAMVMADHEPSREIVGTISITAIVTLYTLVSVAFYWAIANMGLYIMAGLDFFILLAWIVVSVTVGKPLSYVNCYFPGRTTDGQVLEDLFSNLNKPGSLLPLEAWTGMNKSNCFETKAIWGFSIALTILFATSAVLLPTLRYKHGKMGGYLKQAV</sequence>
<protein>
    <recommendedName>
        <fullName evidence="4">MARVEL domain-containing protein</fullName>
    </recommendedName>
</protein>
<dbReference type="Proteomes" id="UP000799302">
    <property type="component" value="Unassembled WGS sequence"/>
</dbReference>
<evidence type="ECO:0000313" key="2">
    <source>
        <dbReference type="EMBL" id="KAF2669455.1"/>
    </source>
</evidence>
<dbReference type="OrthoDB" id="5366688at2759"/>
<evidence type="ECO:0008006" key="4">
    <source>
        <dbReference type="Google" id="ProtNLM"/>
    </source>
</evidence>
<feature type="transmembrane region" description="Helical" evidence="1">
    <location>
        <begin position="81"/>
        <end position="102"/>
    </location>
</feature>
<feature type="transmembrane region" description="Helical" evidence="1">
    <location>
        <begin position="155"/>
        <end position="174"/>
    </location>
</feature>
<gene>
    <name evidence="2" type="ORF">BT63DRAFT_413881</name>
</gene>
<keyword evidence="1" id="KW-0812">Transmembrane</keyword>
<evidence type="ECO:0000256" key="1">
    <source>
        <dbReference type="SAM" id="Phobius"/>
    </source>
</evidence>
<dbReference type="EMBL" id="MU004235">
    <property type="protein sequence ID" value="KAF2669455.1"/>
    <property type="molecule type" value="Genomic_DNA"/>
</dbReference>